<dbReference type="PANTHER" id="PTHR31212:SF4">
    <property type="entry name" value="ALPHA-KETOGLUTARATE-DEPENDENT DIOXYGENASE ALKB HOMOLOG 3"/>
    <property type="match status" value="1"/>
</dbReference>
<organism evidence="2 3">
    <name type="scientific">Dactylosporangium cerinum</name>
    <dbReference type="NCBI Taxonomy" id="1434730"/>
    <lineage>
        <taxon>Bacteria</taxon>
        <taxon>Bacillati</taxon>
        <taxon>Actinomycetota</taxon>
        <taxon>Actinomycetes</taxon>
        <taxon>Micromonosporales</taxon>
        <taxon>Micromonosporaceae</taxon>
        <taxon>Dactylosporangium</taxon>
    </lineage>
</organism>
<dbReference type="PROSITE" id="PS51471">
    <property type="entry name" value="FE2OG_OXY"/>
    <property type="match status" value="1"/>
</dbReference>
<name>A0ABV9W193_9ACTN</name>
<gene>
    <name evidence="2" type="ORF">ACFPIJ_31920</name>
</gene>
<keyword evidence="3" id="KW-1185">Reference proteome</keyword>
<dbReference type="EMBL" id="JBHSIU010000041">
    <property type="protein sequence ID" value="MFC5002430.1"/>
    <property type="molecule type" value="Genomic_DNA"/>
</dbReference>
<reference evidence="3" key="1">
    <citation type="journal article" date="2019" name="Int. J. Syst. Evol. Microbiol.">
        <title>The Global Catalogue of Microorganisms (GCM) 10K type strain sequencing project: providing services to taxonomists for standard genome sequencing and annotation.</title>
        <authorList>
            <consortium name="The Broad Institute Genomics Platform"/>
            <consortium name="The Broad Institute Genome Sequencing Center for Infectious Disease"/>
            <person name="Wu L."/>
            <person name="Ma J."/>
        </authorList>
    </citation>
    <scope>NUCLEOTIDE SEQUENCE [LARGE SCALE GENOMIC DNA]</scope>
    <source>
        <strain evidence="3">CGMCC 4.7152</strain>
    </source>
</reference>
<accession>A0ABV9W193</accession>
<dbReference type="SUPFAM" id="SSF51197">
    <property type="entry name" value="Clavaminate synthase-like"/>
    <property type="match status" value="1"/>
</dbReference>
<dbReference type="PANTHER" id="PTHR31212">
    <property type="entry name" value="ALPHA-KETOGLUTARATE-DEPENDENT DIOXYGENASE ALKB HOMOLOG 3"/>
    <property type="match status" value="1"/>
</dbReference>
<dbReference type="Pfam" id="PF13532">
    <property type="entry name" value="2OG-FeII_Oxy_2"/>
    <property type="match status" value="1"/>
</dbReference>
<dbReference type="InterPro" id="IPR032854">
    <property type="entry name" value="ALKBH3"/>
</dbReference>
<evidence type="ECO:0000259" key="1">
    <source>
        <dbReference type="PROSITE" id="PS51471"/>
    </source>
</evidence>
<protein>
    <submittedName>
        <fullName evidence="2">Alpha-ketoglutarate-dependent dioxygenase AlkB</fullName>
    </submittedName>
</protein>
<keyword evidence="2" id="KW-0223">Dioxygenase</keyword>
<dbReference type="RefSeq" id="WP_380120477.1">
    <property type="nucleotide sequence ID" value="NZ_JBHSIU010000041.1"/>
</dbReference>
<dbReference type="InterPro" id="IPR027450">
    <property type="entry name" value="AlkB-like"/>
</dbReference>
<feature type="domain" description="Fe2OG dioxygenase" evidence="1">
    <location>
        <begin position="77"/>
        <end position="173"/>
    </location>
</feature>
<dbReference type="Proteomes" id="UP001595912">
    <property type="component" value="Unassembled WGS sequence"/>
</dbReference>
<proteinExistence type="predicted"/>
<dbReference type="InterPro" id="IPR037151">
    <property type="entry name" value="AlkB-like_sf"/>
</dbReference>
<sequence length="183" mass="20085">MTAPPLDVRHIAAALPDPDADLAFLLAEVDWDDRIRARRTASFGTPYNYSGHHYDPAPMPPRIAAIAAIAATHAGHHYDNCLANRYDTGEHTMGFHRDSYEGLVPDSAVAIVSLGATRTLVFRGEDRAHRAEIVLEHGSLLLMTAETQRHWTHAVPRAAGVGLRCSLTFRRFAVVRPASASDR</sequence>
<evidence type="ECO:0000313" key="3">
    <source>
        <dbReference type="Proteomes" id="UP001595912"/>
    </source>
</evidence>
<evidence type="ECO:0000313" key="2">
    <source>
        <dbReference type="EMBL" id="MFC5002430.1"/>
    </source>
</evidence>
<dbReference type="GO" id="GO:0051213">
    <property type="term" value="F:dioxygenase activity"/>
    <property type="evidence" value="ECO:0007669"/>
    <property type="project" value="UniProtKB-KW"/>
</dbReference>
<keyword evidence="2" id="KW-0560">Oxidoreductase</keyword>
<comment type="caution">
    <text evidence="2">The sequence shown here is derived from an EMBL/GenBank/DDBJ whole genome shotgun (WGS) entry which is preliminary data.</text>
</comment>
<dbReference type="InterPro" id="IPR005123">
    <property type="entry name" value="Oxoglu/Fe-dep_dioxygenase_dom"/>
</dbReference>
<dbReference type="Gene3D" id="2.60.120.590">
    <property type="entry name" value="Alpha-ketoglutarate-dependent dioxygenase AlkB-like"/>
    <property type="match status" value="1"/>
</dbReference>